<organism evidence="2 3">
    <name type="scientific">Terriglobus aquaticus</name>
    <dbReference type="NCBI Taxonomy" id="940139"/>
    <lineage>
        <taxon>Bacteria</taxon>
        <taxon>Pseudomonadati</taxon>
        <taxon>Acidobacteriota</taxon>
        <taxon>Terriglobia</taxon>
        <taxon>Terriglobales</taxon>
        <taxon>Acidobacteriaceae</taxon>
        <taxon>Terriglobus</taxon>
    </lineage>
</organism>
<keyword evidence="1" id="KW-1133">Transmembrane helix</keyword>
<accession>A0ABW9KMH4</accession>
<evidence type="ECO:0008006" key="4">
    <source>
        <dbReference type="Google" id="ProtNLM"/>
    </source>
</evidence>
<dbReference type="RefSeq" id="WP_263414842.1">
    <property type="nucleotide sequence ID" value="NZ_BAABBH010000001.1"/>
</dbReference>
<name>A0ABW9KMH4_9BACT</name>
<gene>
    <name evidence="2" type="ORF">ACK2TP_14515</name>
</gene>
<comment type="caution">
    <text evidence="2">The sequence shown here is derived from an EMBL/GenBank/DDBJ whole genome shotgun (WGS) entry which is preliminary data.</text>
</comment>
<evidence type="ECO:0000313" key="2">
    <source>
        <dbReference type="EMBL" id="MFN2976981.1"/>
    </source>
</evidence>
<reference evidence="2 3" key="1">
    <citation type="submission" date="2024-12" db="EMBL/GenBank/DDBJ databases">
        <authorList>
            <person name="Lee Y."/>
        </authorList>
    </citation>
    <scope>NUCLEOTIDE SEQUENCE [LARGE SCALE GENOMIC DNA]</scope>
    <source>
        <strain evidence="2 3">03SUJ4</strain>
    </source>
</reference>
<feature type="transmembrane region" description="Helical" evidence="1">
    <location>
        <begin position="54"/>
        <end position="75"/>
    </location>
</feature>
<proteinExistence type="predicted"/>
<keyword evidence="1" id="KW-0472">Membrane</keyword>
<keyword evidence="3" id="KW-1185">Reference proteome</keyword>
<protein>
    <recommendedName>
        <fullName evidence="4">PH domain-containing protein</fullName>
    </recommendedName>
</protein>
<keyword evidence="1" id="KW-0812">Transmembrane</keyword>
<dbReference type="Proteomes" id="UP001634747">
    <property type="component" value="Unassembled WGS sequence"/>
</dbReference>
<sequence length="162" mass="17771">MLAFFPGEVQVLTPSAGVLQVVYPLDVITAGALSLSVCFVLFMARVLYKKNGKLPWFAVVLAAFTFYFCLDALSYRGTITVSQADRTIRIDERSFYYQRSATYPIASFNRAVAETGSSRNRQLVLLTPSGQSVHFGNGFTGRSGIDHAAYVLNAVLSRDAQP</sequence>
<evidence type="ECO:0000256" key="1">
    <source>
        <dbReference type="SAM" id="Phobius"/>
    </source>
</evidence>
<evidence type="ECO:0000313" key="3">
    <source>
        <dbReference type="Proteomes" id="UP001634747"/>
    </source>
</evidence>
<dbReference type="EMBL" id="JBJYXY010000001">
    <property type="protein sequence ID" value="MFN2976981.1"/>
    <property type="molecule type" value="Genomic_DNA"/>
</dbReference>
<feature type="transmembrane region" description="Helical" evidence="1">
    <location>
        <begin position="20"/>
        <end position="42"/>
    </location>
</feature>